<evidence type="ECO:0000256" key="2">
    <source>
        <dbReference type="ARBA" id="ARBA00022723"/>
    </source>
</evidence>
<dbReference type="InterPro" id="IPR012827">
    <property type="entry name" value="Hemerythrin_metal-bd"/>
</dbReference>
<dbReference type="CDD" id="cd12107">
    <property type="entry name" value="Hemerythrin"/>
    <property type="match status" value="1"/>
</dbReference>
<comment type="similarity">
    <text evidence="1">Belongs to the hemerythrin family.</text>
</comment>
<name>A0ABT8RXQ2_9BURK</name>
<organism evidence="4 5">
    <name type="scientific">Variovorax ginsengisoli</name>
    <dbReference type="NCBI Taxonomy" id="363844"/>
    <lineage>
        <taxon>Bacteria</taxon>
        <taxon>Pseudomonadati</taxon>
        <taxon>Pseudomonadota</taxon>
        <taxon>Betaproteobacteria</taxon>
        <taxon>Burkholderiales</taxon>
        <taxon>Comamonadaceae</taxon>
        <taxon>Variovorax</taxon>
    </lineage>
</organism>
<dbReference type="InterPro" id="IPR035938">
    <property type="entry name" value="Hemerythrin-like_sf"/>
</dbReference>
<protein>
    <submittedName>
        <fullName evidence="4">Hemerythrin</fullName>
    </submittedName>
</protein>
<sequence length="144" mass="16482">MAASLSLDLPFMDRAHEQFTALLKRVDEAGDAELPAAWQRVVDLAAQTFTREDEWMRATRFSCRKDHTLQHRVVLEVMREGIVQAREGQLLQVRQMAWQFRDWYHKHVQSMDAALALHLRGARFEPANKGDDALRGGALVRVSG</sequence>
<keyword evidence="3" id="KW-0408">Iron</keyword>
<dbReference type="EMBL" id="JAUKVY010000002">
    <property type="protein sequence ID" value="MDO1531448.1"/>
    <property type="molecule type" value="Genomic_DNA"/>
</dbReference>
<evidence type="ECO:0000256" key="1">
    <source>
        <dbReference type="ARBA" id="ARBA00010587"/>
    </source>
</evidence>
<reference evidence="4" key="1">
    <citation type="submission" date="2023-06" db="EMBL/GenBank/DDBJ databases">
        <authorList>
            <person name="Jiang Y."/>
            <person name="Liu Q."/>
        </authorList>
    </citation>
    <scope>NUCLEOTIDE SEQUENCE</scope>
    <source>
        <strain evidence="4">CGMCC 1.12090</strain>
    </source>
</reference>
<accession>A0ABT8RXQ2</accession>
<evidence type="ECO:0000256" key="3">
    <source>
        <dbReference type="ARBA" id="ARBA00023004"/>
    </source>
</evidence>
<evidence type="ECO:0000313" key="4">
    <source>
        <dbReference type="EMBL" id="MDO1531448.1"/>
    </source>
</evidence>
<dbReference type="SUPFAM" id="SSF47188">
    <property type="entry name" value="Hemerythrin-like"/>
    <property type="match status" value="1"/>
</dbReference>
<dbReference type="RefSeq" id="WP_301804226.1">
    <property type="nucleotide sequence ID" value="NZ_JAUJZH010000002.1"/>
</dbReference>
<gene>
    <name evidence="4" type="ORF">Q2T77_04030</name>
</gene>
<keyword evidence="2" id="KW-0479">Metal-binding</keyword>
<dbReference type="Proteomes" id="UP001169027">
    <property type="component" value="Unassembled WGS sequence"/>
</dbReference>
<dbReference type="Gene3D" id="1.20.120.50">
    <property type="entry name" value="Hemerythrin-like"/>
    <property type="match status" value="1"/>
</dbReference>
<comment type="caution">
    <text evidence="4">The sequence shown here is derived from an EMBL/GenBank/DDBJ whole genome shotgun (WGS) entry which is preliminary data.</text>
</comment>
<proteinExistence type="inferred from homology"/>
<evidence type="ECO:0000313" key="5">
    <source>
        <dbReference type="Proteomes" id="UP001169027"/>
    </source>
</evidence>
<keyword evidence="5" id="KW-1185">Reference proteome</keyword>